<dbReference type="GO" id="GO:0003700">
    <property type="term" value="F:DNA-binding transcription factor activity"/>
    <property type="evidence" value="ECO:0007669"/>
    <property type="project" value="TreeGrafter"/>
</dbReference>
<dbReference type="InterPro" id="IPR009057">
    <property type="entry name" value="Homeodomain-like_sf"/>
</dbReference>
<keyword evidence="2 4" id="KW-0238">DNA-binding</keyword>
<evidence type="ECO:0000256" key="1">
    <source>
        <dbReference type="ARBA" id="ARBA00023015"/>
    </source>
</evidence>
<feature type="DNA-binding region" description="H-T-H motif" evidence="4">
    <location>
        <begin position="37"/>
        <end position="56"/>
    </location>
</feature>
<dbReference type="GO" id="GO:0000976">
    <property type="term" value="F:transcription cis-regulatory region binding"/>
    <property type="evidence" value="ECO:0007669"/>
    <property type="project" value="TreeGrafter"/>
</dbReference>
<dbReference type="EMBL" id="RBAK01000001">
    <property type="protein sequence ID" value="RKN50322.1"/>
    <property type="molecule type" value="Genomic_DNA"/>
</dbReference>
<dbReference type="SUPFAM" id="SSF46689">
    <property type="entry name" value="Homeodomain-like"/>
    <property type="match status" value="1"/>
</dbReference>
<dbReference type="PANTHER" id="PTHR30055">
    <property type="entry name" value="HTH-TYPE TRANSCRIPTIONAL REGULATOR RUTR"/>
    <property type="match status" value="1"/>
</dbReference>
<proteinExistence type="predicted"/>
<evidence type="ECO:0000313" key="6">
    <source>
        <dbReference type="EMBL" id="RKN50322.1"/>
    </source>
</evidence>
<dbReference type="Pfam" id="PF21597">
    <property type="entry name" value="TetR_C_43"/>
    <property type="match status" value="1"/>
</dbReference>
<accession>A0A3A9ZQ17</accession>
<dbReference type="InterPro" id="IPR049445">
    <property type="entry name" value="TetR_SbtR-like_C"/>
</dbReference>
<dbReference type="Pfam" id="PF00440">
    <property type="entry name" value="TetR_N"/>
    <property type="match status" value="1"/>
</dbReference>
<dbReference type="RefSeq" id="WP_120723623.1">
    <property type="nucleotide sequence ID" value="NZ_RBAK01000001.1"/>
</dbReference>
<name>A0A3A9ZQ17_9ACTN</name>
<feature type="domain" description="HTH tetR-type" evidence="5">
    <location>
        <begin position="14"/>
        <end position="74"/>
    </location>
</feature>
<dbReference type="AlphaFoldDB" id="A0A3A9ZQ17"/>
<evidence type="ECO:0000256" key="2">
    <source>
        <dbReference type="ARBA" id="ARBA00023125"/>
    </source>
</evidence>
<dbReference type="InterPro" id="IPR050109">
    <property type="entry name" value="HTH-type_TetR-like_transc_reg"/>
</dbReference>
<dbReference type="Proteomes" id="UP000281726">
    <property type="component" value="Unassembled WGS sequence"/>
</dbReference>
<keyword evidence="3" id="KW-0804">Transcription</keyword>
<evidence type="ECO:0000256" key="3">
    <source>
        <dbReference type="ARBA" id="ARBA00023163"/>
    </source>
</evidence>
<dbReference type="SUPFAM" id="SSF48498">
    <property type="entry name" value="Tetracyclin repressor-like, C-terminal domain"/>
    <property type="match status" value="1"/>
</dbReference>
<dbReference type="InterPro" id="IPR001647">
    <property type="entry name" value="HTH_TetR"/>
</dbReference>
<dbReference type="OrthoDB" id="4709704at2"/>
<evidence type="ECO:0000259" key="5">
    <source>
        <dbReference type="PROSITE" id="PS50977"/>
    </source>
</evidence>
<evidence type="ECO:0000313" key="7">
    <source>
        <dbReference type="Proteomes" id="UP000281726"/>
    </source>
</evidence>
<evidence type="ECO:0000256" key="4">
    <source>
        <dbReference type="PROSITE-ProRule" id="PRU00335"/>
    </source>
</evidence>
<reference evidence="6 7" key="1">
    <citation type="journal article" date="2004" name="Syst. Appl. Microbiol.">
        <title>Cryptoendolithic actinomycetes from antarctic sandstone rock samples: Micromonospora endolithica sp. nov. and two isolates related to Micromonospora coerulea Jensen 1932.</title>
        <authorList>
            <person name="Hirsch P."/>
            <person name="Mevs U."/>
            <person name="Kroppenstedt R.M."/>
            <person name="Schumann P."/>
            <person name="Stackebrandt E."/>
        </authorList>
    </citation>
    <scope>NUCLEOTIDE SEQUENCE [LARGE SCALE GENOMIC DNA]</scope>
    <source>
        <strain evidence="6 7">JCM 12677</strain>
    </source>
</reference>
<dbReference type="PANTHER" id="PTHR30055:SF234">
    <property type="entry name" value="HTH-TYPE TRANSCRIPTIONAL REGULATOR BETI"/>
    <property type="match status" value="1"/>
</dbReference>
<dbReference type="InterPro" id="IPR036271">
    <property type="entry name" value="Tet_transcr_reg_TetR-rel_C_sf"/>
</dbReference>
<organism evidence="6 7">
    <name type="scientific">Micromonospora endolithica</name>
    <dbReference type="NCBI Taxonomy" id="230091"/>
    <lineage>
        <taxon>Bacteria</taxon>
        <taxon>Bacillati</taxon>
        <taxon>Actinomycetota</taxon>
        <taxon>Actinomycetes</taxon>
        <taxon>Micromonosporales</taxon>
        <taxon>Micromonosporaceae</taxon>
        <taxon>Micromonospora</taxon>
    </lineage>
</organism>
<comment type="caution">
    <text evidence="6">The sequence shown here is derived from an EMBL/GenBank/DDBJ whole genome shotgun (WGS) entry which is preliminary data.</text>
</comment>
<keyword evidence="1" id="KW-0805">Transcription regulation</keyword>
<gene>
    <name evidence="6" type="ORF">D7223_00440</name>
</gene>
<protein>
    <submittedName>
        <fullName evidence="6">TetR/AcrR family transcriptional regulator</fullName>
    </submittedName>
</protein>
<dbReference type="Gene3D" id="1.10.357.10">
    <property type="entry name" value="Tetracycline Repressor, domain 2"/>
    <property type="match status" value="1"/>
</dbReference>
<dbReference type="PRINTS" id="PR00455">
    <property type="entry name" value="HTHTETR"/>
</dbReference>
<dbReference type="PROSITE" id="PS50977">
    <property type="entry name" value="HTH_TETR_2"/>
    <property type="match status" value="1"/>
</dbReference>
<keyword evidence="7" id="KW-1185">Reference proteome</keyword>
<sequence length="187" mass="20353">MPRLWTTTIEEHRRTVQAAVLDATADLVAQHGLTSVTMSQIAKATGIGRATLYKYFPDVEAIMITWHERQIGHHLDHLAAIGSKGGGPEQRLHAVLNAYATIQHGHRNHPLASLLHRGPHLLQARRHLRDFFAELLSEAAADGHVRDDIAPSELANYCLHALDAATELSTEAAVNGLVAVTVAGLRP</sequence>